<dbReference type="Proteomes" id="UP000823674">
    <property type="component" value="Chromosome A05"/>
</dbReference>
<evidence type="ECO:0000256" key="1">
    <source>
        <dbReference type="ARBA" id="ARBA00004370"/>
    </source>
</evidence>
<gene>
    <name evidence="4" type="primary">A05g503070.1_BraROA</name>
    <name evidence="4" type="ORF">IGI04_018763</name>
</gene>
<accession>A0ABQ7MDX4</accession>
<evidence type="ECO:0000256" key="2">
    <source>
        <dbReference type="ARBA" id="ARBA00022692"/>
    </source>
</evidence>
<protein>
    <submittedName>
        <fullName evidence="4">Uncharacterized protein</fullName>
    </submittedName>
</protein>
<comment type="caution">
    <text evidence="4">The sequence shown here is derived from an EMBL/GenBank/DDBJ whole genome shotgun (WGS) entry which is preliminary data.</text>
</comment>
<organism evidence="4 5">
    <name type="scientific">Brassica rapa subsp. trilocularis</name>
    <dbReference type="NCBI Taxonomy" id="1813537"/>
    <lineage>
        <taxon>Eukaryota</taxon>
        <taxon>Viridiplantae</taxon>
        <taxon>Streptophyta</taxon>
        <taxon>Embryophyta</taxon>
        <taxon>Tracheophyta</taxon>
        <taxon>Spermatophyta</taxon>
        <taxon>Magnoliopsida</taxon>
        <taxon>eudicotyledons</taxon>
        <taxon>Gunneridae</taxon>
        <taxon>Pentapetalae</taxon>
        <taxon>rosids</taxon>
        <taxon>malvids</taxon>
        <taxon>Brassicales</taxon>
        <taxon>Brassicaceae</taxon>
        <taxon>Brassiceae</taxon>
        <taxon>Brassica</taxon>
    </lineage>
</organism>
<proteinExistence type="predicted"/>
<keyword evidence="2" id="KW-0812">Transmembrane</keyword>
<reference evidence="4 5" key="1">
    <citation type="submission" date="2021-03" db="EMBL/GenBank/DDBJ databases">
        <authorList>
            <person name="King G.J."/>
            <person name="Bancroft I."/>
            <person name="Baten A."/>
            <person name="Bloomfield J."/>
            <person name="Borpatragohain P."/>
            <person name="He Z."/>
            <person name="Irish N."/>
            <person name="Irwin J."/>
            <person name="Liu K."/>
            <person name="Mauleon R.P."/>
            <person name="Moore J."/>
            <person name="Morris R."/>
            <person name="Ostergaard L."/>
            <person name="Wang B."/>
            <person name="Wells R."/>
        </authorList>
    </citation>
    <scope>NUCLEOTIDE SEQUENCE [LARGE SCALE GENOMIC DNA]</scope>
    <source>
        <strain evidence="4">R-o-18</strain>
        <tissue evidence="4">Leaf</tissue>
    </source>
</reference>
<sequence>MNPITTFNVDVLTALALGSSVKWISFLRIISLLRISLCLAGNWSRLPSRHHQNHQSGLYNGLGWLTLGRISGVGARFGVYEILTAFYKDGRHGNYVCASQRSSSGGDGGRCGRNIDDFSVRADQSSTTSDCCITGKWFHP</sequence>
<comment type="subcellular location">
    <subcellularLocation>
        <location evidence="1">Membrane</location>
    </subcellularLocation>
</comment>
<evidence type="ECO:0000313" key="4">
    <source>
        <dbReference type="EMBL" id="KAG5396949.1"/>
    </source>
</evidence>
<evidence type="ECO:0000256" key="3">
    <source>
        <dbReference type="ARBA" id="ARBA00023136"/>
    </source>
</evidence>
<dbReference type="EMBL" id="JADBGQ010000005">
    <property type="protein sequence ID" value="KAG5396949.1"/>
    <property type="molecule type" value="Genomic_DNA"/>
</dbReference>
<keyword evidence="3" id="KW-0472">Membrane</keyword>
<evidence type="ECO:0000313" key="5">
    <source>
        <dbReference type="Proteomes" id="UP000823674"/>
    </source>
</evidence>
<dbReference type="SUPFAM" id="SSF103506">
    <property type="entry name" value="Mitochondrial carrier"/>
    <property type="match status" value="1"/>
</dbReference>
<dbReference type="InterPro" id="IPR023395">
    <property type="entry name" value="MCP_dom_sf"/>
</dbReference>
<keyword evidence="5" id="KW-1185">Reference proteome</keyword>
<name>A0ABQ7MDX4_BRACM</name>